<dbReference type="AlphaFoldDB" id="A0AAV7UIM2"/>
<dbReference type="EMBL" id="JANPWB010000005">
    <property type="protein sequence ID" value="KAJ1188824.1"/>
    <property type="molecule type" value="Genomic_DNA"/>
</dbReference>
<feature type="compositionally biased region" description="Basic and acidic residues" evidence="1">
    <location>
        <begin position="68"/>
        <end position="86"/>
    </location>
</feature>
<evidence type="ECO:0000313" key="3">
    <source>
        <dbReference type="Proteomes" id="UP001066276"/>
    </source>
</evidence>
<comment type="caution">
    <text evidence="2">The sequence shown here is derived from an EMBL/GenBank/DDBJ whole genome shotgun (WGS) entry which is preliminary data.</text>
</comment>
<feature type="compositionally biased region" description="Basic residues" evidence="1">
    <location>
        <begin position="33"/>
        <end position="45"/>
    </location>
</feature>
<dbReference type="Proteomes" id="UP001066276">
    <property type="component" value="Chromosome 3_1"/>
</dbReference>
<keyword evidence="3" id="KW-1185">Reference proteome</keyword>
<reference evidence="2" key="1">
    <citation type="journal article" date="2022" name="bioRxiv">
        <title>Sequencing and chromosome-scale assembly of the giantPleurodeles waltlgenome.</title>
        <authorList>
            <person name="Brown T."/>
            <person name="Elewa A."/>
            <person name="Iarovenko S."/>
            <person name="Subramanian E."/>
            <person name="Araus A.J."/>
            <person name="Petzold A."/>
            <person name="Susuki M."/>
            <person name="Suzuki K.-i.T."/>
            <person name="Hayashi T."/>
            <person name="Toyoda A."/>
            <person name="Oliveira C."/>
            <person name="Osipova E."/>
            <person name="Leigh N.D."/>
            <person name="Simon A."/>
            <person name="Yun M.H."/>
        </authorList>
    </citation>
    <scope>NUCLEOTIDE SEQUENCE</scope>
    <source>
        <strain evidence="2">20211129_DDA</strain>
        <tissue evidence="2">Liver</tissue>
    </source>
</reference>
<sequence length="115" mass="13141">MEGGPMFESPRETHKNLLDGSMKECTYVTRGSLTRRKAGRRHHGKERREPEDGREEEVGCPEEEEERCEERQDTGEPIRRKAEHESWAASARNGESGKASHVHGGTNKVCQFKYT</sequence>
<evidence type="ECO:0000256" key="1">
    <source>
        <dbReference type="SAM" id="MobiDB-lite"/>
    </source>
</evidence>
<name>A0AAV7UIM2_PLEWA</name>
<feature type="region of interest" description="Disordered" evidence="1">
    <location>
        <begin position="1"/>
        <end position="115"/>
    </location>
</feature>
<organism evidence="2 3">
    <name type="scientific">Pleurodeles waltl</name>
    <name type="common">Iberian ribbed newt</name>
    <dbReference type="NCBI Taxonomy" id="8319"/>
    <lineage>
        <taxon>Eukaryota</taxon>
        <taxon>Metazoa</taxon>
        <taxon>Chordata</taxon>
        <taxon>Craniata</taxon>
        <taxon>Vertebrata</taxon>
        <taxon>Euteleostomi</taxon>
        <taxon>Amphibia</taxon>
        <taxon>Batrachia</taxon>
        <taxon>Caudata</taxon>
        <taxon>Salamandroidea</taxon>
        <taxon>Salamandridae</taxon>
        <taxon>Pleurodelinae</taxon>
        <taxon>Pleurodeles</taxon>
    </lineage>
</organism>
<gene>
    <name evidence="2" type="ORF">NDU88_005581</name>
</gene>
<feature type="compositionally biased region" description="Acidic residues" evidence="1">
    <location>
        <begin position="52"/>
        <end position="67"/>
    </location>
</feature>
<proteinExistence type="predicted"/>
<protein>
    <submittedName>
        <fullName evidence="2">Uncharacterized protein</fullName>
    </submittedName>
</protein>
<evidence type="ECO:0000313" key="2">
    <source>
        <dbReference type="EMBL" id="KAJ1188824.1"/>
    </source>
</evidence>
<accession>A0AAV7UIM2</accession>